<dbReference type="EMBL" id="CP060715">
    <property type="protein sequence ID" value="QNN60949.1"/>
    <property type="molecule type" value="Genomic_DNA"/>
</dbReference>
<dbReference type="Proteomes" id="UP000515928">
    <property type="component" value="Chromosome"/>
</dbReference>
<evidence type="ECO:0000313" key="6">
    <source>
        <dbReference type="EMBL" id="QNN60949.1"/>
    </source>
</evidence>
<evidence type="ECO:0000256" key="4">
    <source>
        <dbReference type="ARBA" id="ARBA00047380"/>
    </source>
</evidence>
<evidence type="ECO:0000313" key="7">
    <source>
        <dbReference type="Proteomes" id="UP000515928"/>
    </source>
</evidence>
<comment type="function">
    <text evidence="3">Allows the formation of correctly charged Asn-tRNA(Asn) or Gln-tRNA(Gln) through the transamidation of misacylated Asp-tRNA(Asn) or Glu-tRNA(Gln) in organisms which lack either or both of asparaginyl-tRNA or glutaminyl-tRNA synthetases. The reaction takes place in the presence of glutamine and ATP through an activated phospho-Asp-tRNA(Asn) or phospho-Glu-tRNA(Gln).</text>
</comment>
<comment type="subunit">
    <text evidence="2">Heterotrimer of A, B and C subunits.</text>
</comment>
<evidence type="ECO:0000256" key="5">
    <source>
        <dbReference type="ARBA" id="ARBA00047913"/>
    </source>
</evidence>
<dbReference type="KEGG" id="eio:H9L01_00840"/>
<dbReference type="AlphaFoldDB" id="A0A7G9RZC4"/>
<dbReference type="InterPro" id="IPR036113">
    <property type="entry name" value="Asp/Glu-ADT_sf_sub_c"/>
</dbReference>
<dbReference type="SUPFAM" id="SSF141000">
    <property type="entry name" value="Glu-tRNAGln amidotransferase C subunit"/>
    <property type="match status" value="1"/>
</dbReference>
<comment type="catalytic activity">
    <reaction evidence="5">
        <text>L-glutamyl-tRNA(Gln) + L-glutamine + ATP + H2O = L-glutaminyl-tRNA(Gln) + L-glutamate + ADP + phosphate + H(+)</text>
        <dbReference type="Rhea" id="RHEA:17521"/>
        <dbReference type="Rhea" id="RHEA-COMP:9681"/>
        <dbReference type="Rhea" id="RHEA-COMP:9684"/>
        <dbReference type="ChEBI" id="CHEBI:15377"/>
        <dbReference type="ChEBI" id="CHEBI:15378"/>
        <dbReference type="ChEBI" id="CHEBI:29985"/>
        <dbReference type="ChEBI" id="CHEBI:30616"/>
        <dbReference type="ChEBI" id="CHEBI:43474"/>
        <dbReference type="ChEBI" id="CHEBI:58359"/>
        <dbReference type="ChEBI" id="CHEBI:78520"/>
        <dbReference type="ChEBI" id="CHEBI:78521"/>
        <dbReference type="ChEBI" id="CHEBI:456216"/>
    </reaction>
</comment>
<comment type="similarity">
    <text evidence="1">Belongs to the GatC family.</text>
</comment>
<dbReference type="RefSeq" id="WP_187534069.1">
    <property type="nucleotide sequence ID" value="NZ_CBCSHU010000017.1"/>
</dbReference>
<name>A0A7G9RZC4_9FIRM</name>
<dbReference type="GO" id="GO:0016740">
    <property type="term" value="F:transferase activity"/>
    <property type="evidence" value="ECO:0007669"/>
    <property type="project" value="UniProtKB-KW"/>
</dbReference>
<accession>A0A7G9RZC4</accession>
<dbReference type="InterPro" id="IPR003837">
    <property type="entry name" value="GatC"/>
</dbReference>
<evidence type="ECO:0000256" key="2">
    <source>
        <dbReference type="ARBA" id="ARBA00011123"/>
    </source>
</evidence>
<evidence type="ECO:0000256" key="3">
    <source>
        <dbReference type="ARBA" id="ARBA00024799"/>
    </source>
</evidence>
<organism evidence="6 7">
    <name type="scientific">Erysipelothrix inopinata</name>
    <dbReference type="NCBI Taxonomy" id="225084"/>
    <lineage>
        <taxon>Bacteria</taxon>
        <taxon>Bacillati</taxon>
        <taxon>Bacillota</taxon>
        <taxon>Erysipelotrichia</taxon>
        <taxon>Erysipelotrichales</taxon>
        <taxon>Erysipelotrichaceae</taxon>
        <taxon>Erysipelothrix</taxon>
    </lineage>
</organism>
<sequence length="98" mass="11194">MKKIDKNLIEKLSSDLMLTLTDDEVKDIEANIPIFTGYIQQLQSIDTDGVEAMNYPFDAPTSWLRDDVVSHVIDQELAFENAPTREGDYFEIVKVVNK</sequence>
<evidence type="ECO:0000256" key="1">
    <source>
        <dbReference type="ARBA" id="ARBA00010757"/>
    </source>
</evidence>
<reference evidence="6 7" key="1">
    <citation type="submission" date="2020-08" db="EMBL/GenBank/DDBJ databases">
        <title>Genome sequence of Erysipelothrix inopinata DSM 15511T.</title>
        <authorList>
            <person name="Hyun D.-W."/>
            <person name="Bae J.-W."/>
        </authorList>
    </citation>
    <scope>NUCLEOTIDE SEQUENCE [LARGE SCALE GENOMIC DNA]</scope>
    <source>
        <strain evidence="6 7">DSM 15511</strain>
    </source>
</reference>
<keyword evidence="7" id="KW-1185">Reference proteome</keyword>
<comment type="catalytic activity">
    <reaction evidence="4">
        <text>L-aspartyl-tRNA(Asn) + L-glutamine + ATP + H2O = L-asparaginyl-tRNA(Asn) + L-glutamate + ADP + phosphate + 2 H(+)</text>
        <dbReference type="Rhea" id="RHEA:14513"/>
        <dbReference type="Rhea" id="RHEA-COMP:9674"/>
        <dbReference type="Rhea" id="RHEA-COMP:9677"/>
        <dbReference type="ChEBI" id="CHEBI:15377"/>
        <dbReference type="ChEBI" id="CHEBI:15378"/>
        <dbReference type="ChEBI" id="CHEBI:29985"/>
        <dbReference type="ChEBI" id="CHEBI:30616"/>
        <dbReference type="ChEBI" id="CHEBI:43474"/>
        <dbReference type="ChEBI" id="CHEBI:58359"/>
        <dbReference type="ChEBI" id="CHEBI:78515"/>
        <dbReference type="ChEBI" id="CHEBI:78516"/>
        <dbReference type="ChEBI" id="CHEBI:456216"/>
    </reaction>
</comment>
<proteinExistence type="inferred from homology"/>
<protein>
    <submittedName>
        <fullName evidence="6">Aspartyl/glutamyl-tRNA amidotransferase subunit C</fullName>
    </submittedName>
</protein>
<dbReference type="GO" id="GO:0006450">
    <property type="term" value="P:regulation of translational fidelity"/>
    <property type="evidence" value="ECO:0007669"/>
    <property type="project" value="InterPro"/>
</dbReference>
<dbReference type="Pfam" id="PF02686">
    <property type="entry name" value="GatC"/>
    <property type="match status" value="1"/>
</dbReference>
<keyword evidence="6" id="KW-0808">Transferase</keyword>
<gene>
    <name evidence="6" type="ORF">H9L01_00840</name>
</gene>